<evidence type="ECO:0000313" key="2">
    <source>
        <dbReference type="Proteomes" id="UP000284824"/>
    </source>
</evidence>
<evidence type="ECO:0000313" key="1">
    <source>
        <dbReference type="EMBL" id="RVX42721.1"/>
    </source>
</evidence>
<keyword evidence="2" id="KW-1185">Reference proteome</keyword>
<dbReference type="RefSeq" id="WP_127934767.1">
    <property type="nucleotide sequence ID" value="NZ_SAUN01000001.1"/>
</dbReference>
<name>A0A438MAM1_9ACTN</name>
<accession>A0A438MAM1</accession>
<dbReference type="OrthoDB" id="3537768at2"/>
<comment type="caution">
    <text evidence="1">The sequence shown here is derived from an EMBL/GenBank/DDBJ whole genome shotgun (WGS) entry which is preliminary data.</text>
</comment>
<dbReference type="Proteomes" id="UP000284824">
    <property type="component" value="Unassembled WGS sequence"/>
</dbReference>
<protein>
    <submittedName>
        <fullName evidence="1">Uncharacterized protein</fullName>
    </submittedName>
</protein>
<dbReference type="AlphaFoldDB" id="A0A438MAM1"/>
<gene>
    <name evidence="1" type="ORF">EDD27_5369</name>
</gene>
<organism evidence="1 2">
    <name type="scientific">Nonomuraea polychroma</name>
    <dbReference type="NCBI Taxonomy" id="46176"/>
    <lineage>
        <taxon>Bacteria</taxon>
        <taxon>Bacillati</taxon>
        <taxon>Actinomycetota</taxon>
        <taxon>Actinomycetes</taxon>
        <taxon>Streptosporangiales</taxon>
        <taxon>Streptosporangiaceae</taxon>
        <taxon>Nonomuraea</taxon>
    </lineage>
</organism>
<dbReference type="EMBL" id="SAUN01000001">
    <property type="protein sequence ID" value="RVX42721.1"/>
    <property type="molecule type" value="Genomic_DNA"/>
</dbReference>
<sequence length="107" mass="11559">MFTLFCVSLGRHTEAGAFFAGFSARNPTPDTTGSDPQLYDEAALDARRGWALARPTSYPMPVQADQLRSLGGIARLLGVDGKTVSQSLNANAQTGHLTHRRQLERDG</sequence>
<reference evidence="1 2" key="1">
    <citation type="submission" date="2019-01" db="EMBL/GenBank/DDBJ databases">
        <title>Sequencing the genomes of 1000 actinobacteria strains.</title>
        <authorList>
            <person name="Klenk H.-P."/>
        </authorList>
    </citation>
    <scope>NUCLEOTIDE SEQUENCE [LARGE SCALE GENOMIC DNA]</scope>
    <source>
        <strain evidence="1 2">DSM 43925</strain>
    </source>
</reference>
<proteinExistence type="predicted"/>